<evidence type="ECO:0000256" key="3">
    <source>
        <dbReference type="SAM" id="MobiDB-lite"/>
    </source>
</evidence>
<keyword evidence="2" id="KW-0539">Nucleus</keyword>
<feature type="region of interest" description="Disordered" evidence="3">
    <location>
        <begin position="723"/>
        <end position="742"/>
    </location>
</feature>
<dbReference type="PANTHER" id="PTHR23318">
    <property type="entry name" value="ATP SYNTHASE GAMMA-RELATED"/>
    <property type="match status" value="1"/>
</dbReference>
<dbReference type="Gene3D" id="2.30.29.30">
    <property type="entry name" value="Pleckstrin-homology domain (PH domain)/Phosphotyrosine-binding domain (PTB)"/>
    <property type="match status" value="1"/>
</dbReference>
<dbReference type="AlphaFoldDB" id="G0TZM6"/>
<dbReference type="PANTHER" id="PTHR23318:SF0">
    <property type="entry name" value="SERINE_THREONINE-PROTEIN PHOSPHATASE 4 REGULATORY SUBUNIT 3"/>
    <property type="match status" value="1"/>
</dbReference>
<dbReference type="Pfam" id="PF04802">
    <property type="entry name" value="PP4R3"/>
    <property type="match status" value="1"/>
</dbReference>
<feature type="domain" description="Serine/threonine-protein phosphatase 4 regulatory subunit 3-like central" evidence="4">
    <location>
        <begin position="203"/>
        <end position="416"/>
    </location>
</feature>
<dbReference type="InterPro" id="IPR011993">
    <property type="entry name" value="PH-like_dom_sf"/>
</dbReference>
<dbReference type="VEuPathDB" id="TriTrypDB:TvY486_0806610"/>
<feature type="region of interest" description="Disordered" evidence="3">
    <location>
        <begin position="845"/>
        <end position="892"/>
    </location>
</feature>
<dbReference type="OMA" id="DCIDIVQ"/>
<dbReference type="GO" id="GO:0005654">
    <property type="term" value="C:nucleoplasm"/>
    <property type="evidence" value="ECO:0007669"/>
    <property type="project" value="TreeGrafter"/>
</dbReference>
<name>G0TZM6_TRYVY</name>
<protein>
    <recommendedName>
        <fullName evidence="4">Serine/threonine-protein phosphatase 4 regulatory subunit 3-like central domain-containing protein</fullName>
    </recommendedName>
</protein>
<evidence type="ECO:0000256" key="2">
    <source>
        <dbReference type="ARBA" id="ARBA00023242"/>
    </source>
</evidence>
<evidence type="ECO:0000256" key="1">
    <source>
        <dbReference type="ARBA" id="ARBA00004123"/>
    </source>
</evidence>
<evidence type="ECO:0000313" key="5">
    <source>
        <dbReference type="EMBL" id="CCC50054.1"/>
    </source>
</evidence>
<proteinExistence type="predicted"/>
<organism evidence="5">
    <name type="scientific">Trypanosoma vivax (strain Y486)</name>
    <dbReference type="NCBI Taxonomy" id="1055687"/>
    <lineage>
        <taxon>Eukaryota</taxon>
        <taxon>Discoba</taxon>
        <taxon>Euglenozoa</taxon>
        <taxon>Kinetoplastea</taxon>
        <taxon>Metakinetoplastina</taxon>
        <taxon>Trypanosomatida</taxon>
        <taxon>Trypanosomatidae</taxon>
        <taxon>Trypanosoma</taxon>
        <taxon>Duttonella</taxon>
    </lineage>
</organism>
<dbReference type="InterPro" id="IPR006887">
    <property type="entry name" value="P4R3-like_central_dom"/>
</dbReference>
<gene>
    <name evidence="5" type="ORF">TVY486_0806610</name>
</gene>
<dbReference type="InterPro" id="IPR051137">
    <property type="entry name" value="PP4R3-like"/>
</dbReference>
<evidence type="ECO:0000259" key="4">
    <source>
        <dbReference type="Pfam" id="PF04802"/>
    </source>
</evidence>
<accession>G0TZM6</accession>
<dbReference type="GO" id="GO:0030289">
    <property type="term" value="C:protein phosphatase 4 complex"/>
    <property type="evidence" value="ECO:0007669"/>
    <property type="project" value="TreeGrafter"/>
</dbReference>
<comment type="subcellular location">
    <subcellularLocation>
        <location evidence="1">Nucleus</location>
    </subcellularLocation>
</comment>
<dbReference type="GO" id="GO:0072542">
    <property type="term" value="F:protein phosphatase activator activity"/>
    <property type="evidence" value="ECO:0007669"/>
    <property type="project" value="TreeGrafter"/>
</dbReference>
<reference evidence="5" key="1">
    <citation type="journal article" date="2012" name="Proc. Natl. Acad. Sci. U.S.A.">
        <title>Antigenic diversity is generated by distinct evolutionary mechanisms in African trypanosome species.</title>
        <authorList>
            <person name="Jackson A.P."/>
            <person name="Berry A."/>
            <person name="Aslett M."/>
            <person name="Allison H.C."/>
            <person name="Burton P."/>
            <person name="Vavrova-Anderson J."/>
            <person name="Brown R."/>
            <person name="Browne H."/>
            <person name="Corton N."/>
            <person name="Hauser H."/>
            <person name="Gamble J."/>
            <person name="Gilderthorp R."/>
            <person name="Marcello L."/>
            <person name="McQuillan J."/>
            <person name="Otto T.D."/>
            <person name="Quail M.A."/>
            <person name="Sanders M.J."/>
            <person name="van Tonder A."/>
            <person name="Ginger M.L."/>
            <person name="Field M.C."/>
            <person name="Barry J.D."/>
            <person name="Hertz-Fowler C."/>
            <person name="Berriman M."/>
        </authorList>
    </citation>
    <scope>NUCLEOTIDE SEQUENCE</scope>
    <source>
        <strain evidence="5">Y486</strain>
    </source>
</reference>
<feature type="compositionally biased region" description="Basic and acidic residues" evidence="3">
    <location>
        <begin position="856"/>
        <end position="866"/>
    </location>
</feature>
<dbReference type="EMBL" id="HE573024">
    <property type="protein sequence ID" value="CCC50054.1"/>
    <property type="molecule type" value="Genomic_DNA"/>
</dbReference>
<sequence>MESAPEALTKAKLYATVSEDDSWTEMGVGLVSVVMRAAAVDDSEGLNGDDGDGGVDGNGCSGRLIGQLEMIDINNPDELLMSTPIVLGDAYVVQQESILWWSDPKLGCLMACSFNTKEGCDKIYSDILAYQRSRSEGTPTDASSALNGACDEGIDSTCATNGRGRVEEWNGVPSICSNWTVCRENLPAILSAAITNAQRFGVFVRSRDTYFRELAELFHTCKRDGDLRGKDLVGQITLALLRPPYSTDGKIISQFVENSLVDTCIDIVQHAIGRRDRQSGFVSVEERRATFRNPLLLPEGFITRIHVLHACGYLKDLLPLSLDEADAVPASLLSSLFMSSKFRLVEDICSSQTILPDAFNRALYNANRAFDVIAFLHDMMKTIKNATMPLDCKASLFGVLVRRSLIPLLRYVLASALERYGKASLDGEQLSLSVPTLESSACTAFSITPGMAIQMACDILAYCITVFPAGRDTLVAEAHSNPDGCVLELLLRCLITSRQGAELQAAVDAIVCCAVGGMQVLPGSTSVGSASKRDVMRFWLVAGTERHPPLLMVSEILSRALKGVNSLVRGSEEEVRVVHMLRILTSLVRECDDVLCSPLATVLVKEDLLSSLGLALQCTARSAANVQSSVAALISSVLESGKRQLLSLLFVQDEGQLLDIAIRRYLAMDPRHGSILSSSLGHLIECLCRSIHNEKSGSARRLWSAVDVCNPFVHVLDSSEEDGFTDRTAGGENTGNDGTHGNMCQTVGARVWGMHAEQMRIRRPALANRFERVLLETPEEALSVDAETSSVASTLDRGVRGFTDVELDTMMEFGVDLQQSSAQQPIVDTASEQTSSTLLQMGILENGTDQAGQNRNGDRCCNKGESEPGEVENAVDGPILKRSRSESPTSTP</sequence>